<evidence type="ECO:0000313" key="2">
    <source>
        <dbReference type="Proteomes" id="UP000838878"/>
    </source>
</evidence>
<name>A0A8J9US97_9NEOP</name>
<feature type="non-terminal residue" evidence="1">
    <location>
        <position position="72"/>
    </location>
</feature>
<dbReference type="OrthoDB" id="271910at2759"/>
<reference evidence="1" key="1">
    <citation type="submission" date="2021-12" db="EMBL/GenBank/DDBJ databases">
        <authorList>
            <person name="Martin H S."/>
        </authorList>
    </citation>
    <scope>NUCLEOTIDE SEQUENCE</scope>
</reference>
<gene>
    <name evidence="1" type="ORF">BINO364_LOCUS5200</name>
</gene>
<proteinExistence type="predicted"/>
<evidence type="ECO:0000313" key="1">
    <source>
        <dbReference type="EMBL" id="CAH0718772.1"/>
    </source>
</evidence>
<accession>A0A8J9US97</accession>
<organism evidence="1 2">
    <name type="scientific">Brenthis ino</name>
    <name type="common">lesser marbled fritillary</name>
    <dbReference type="NCBI Taxonomy" id="405034"/>
    <lineage>
        <taxon>Eukaryota</taxon>
        <taxon>Metazoa</taxon>
        <taxon>Ecdysozoa</taxon>
        <taxon>Arthropoda</taxon>
        <taxon>Hexapoda</taxon>
        <taxon>Insecta</taxon>
        <taxon>Pterygota</taxon>
        <taxon>Neoptera</taxon>
        <taxon>Endopterygota</taxon>
        <taxon>Lepidoptera</taxon>
        <taxon>Glossata</taxon>
        <taxon>Ditrysia</taxon>
        <taxon>Papilionoidea</taxon>
        <taxon>Nymphalidae</taxon>
        <taxon>Heliconiinae</taxon>
        <taxon>Argynnini</taxon>
        <taxon>Brenthis</taxon>
    </lineage>
</organism>
<dbReference type="EMBL" id="OV170233">
    <property type="protein sequence ID" value="CAH0718772.1"/>
    <property type="molecule type" value="Genomic_DNA"/>
</dbReference>
<sequence length="72" mass="8527">MKARYLTFFSYIGTKFRASEKIWLKDRRNYPDPSSIQGVMEIALLKLKPVNYPNLVLSSRWWSTCTKFMCSL</sequence>
<keyword evidence="2" id="KW-1185">Reference proteome</keyword>
<protein>
    <submittedName>
        <fullName evidence="1">Uncharacterized protein</fullName>
    </submittedName>
</protein>
<dbReference type="Proteomes" id="UP000838878">
    <property type="component" value="Chromosome 13"/>
</dbReference>
<dbReference type="AlphaFoldDB" id="A0A8J9US97"/>